<evidence type="ECO:0000256" key="2">
    <source>
        <dbReference type="ARBA" id="ARBA00007174"/>
    </source>
</evidence>
<dbReference type="InterPro" id="IPR002569">
    <property type="entry name" value="Met_Sox_Rdtase_MsrA_dom"/>
</dbReference>
<dbReference type="Proteomes" id="UP000198571">
    <property type="component" value="Unassembled WGS sequence"/>
</dbReference>
<dbReference type="PANTHER" id="PTHR43774">
    <property type="entry name" value="PEPTIDE METHIONINE SULFOXIDE REDUCTASE"/>
    <property type="match status" value="1"/>
</dbReference>
<keyword evidence="4" id="KW-0511">Multifunctional enzyme</keyword>
<dbReference type="GO" id="GO:0033744">
    <property type="term" value="F:L-methionine:thioredoxin-disulfide S-oxidoreductase activity"/>
    <property type="evidence" value="ECO:0007669"/>
    <property type="project" value="RHEA"/>
</dbReference>
<dbReference type="InterPro" id="IPR036509">
    <property type="entry name" value="Met_Sox_Rdtase_MsrA_sf"/>
</dbReference>
<comment type="similarity">
    <text evidence="1 8">Belongs to the MsrA Met sulfoxide reductase family.</text>
</comment>
<evidence type="ECO:0000256" key="4">
    <source>
        <dbReference type="ARBA" id="ARBA00023268"/>
    </source>
</evidence>
<evidence type="ECO:0000313" key="11">
    <source>
        <dbReference type="Proteomes" id="UP000198571"/>
    </source>
</evidence>
<dbReference type="Pfam" id="PF01625">
    <property type="entry name" value="PMSR"/>
    <property type="match status" value="1"/>
</dbReference>
<gene>
    <name evidence="8" type="primary">msrA</name>
    <name evidence="10" type="ORF">SAMN05518684_11277</name>
</gene>
<accession>A0A1H9VSQ3</accession>
<organism evidence="10 11">
    <name type="scientific">Salipaludibacillus aurantiacus</name>
    <dbReference type="NCBI Taxonomy" id="1601833"/>
    <lineage>
        <taxon>Bacteria</taxon>
        <taxon>Bacillati</taxon>
        <taxon>Bacillota</taxon>
        <taxon>Bacilli</taxon>
        <taxon>Bacillales</taxon>
        <taxon>Bacillaceae</taxon>
    </lineage>
</organism>
<keyword evidence="3 8" id="KW-0560">Oxidoreductase</keyword>
<feature type="domain" description="MsrB" evidence="9">
    <location>
        <begin position="242"/>
        <end position="364"/>
    </location>
</feature>
<comment type="catalytic activity">
    <reaction evidence="6">
        <text>L-methionyl-[protein] + [thioredoxin]-disulfide + H2O = L-methionyl-(R)-S-oxide-[protein] + [thioredoxin]-dithiol</text>
        <dbReference type="Rhea" id="RHEA:24164"/>
        <dbReference type="Rhea" id="RHEA-COMP:10698"/>
        <dbReference type="Rhea" id="RHEA-COMP:10700"/>
        <dbReference type="Rhea" id="RHEA-COMP:12313"/>
        <dbReference type="Rhea" id="RHEA-COMP:12314"/>
        <dbReference type="ChEBI" id="CHEBI:15377"/>
        <dbReference type="ChEBI" id="CHEBI:16044"/>
        <dbReference type="ChEBI" id="CHEBI:29950"/>
        <dbReference type="ChEBI" id="CHEBI:45764"/>
        <dbReference type="ChEBI" id="CHEBI:50058"/>
        <dbReference type="EC" id="1.8.4.12"/>
    </reaction>
</comment>
<sequence length="382" mass="44853">MKKFTALLLVITLSGAAFIFIPVIYDYFTSRSYGSEPFELAEEDLRHTATFAGGCFWCMEPPFEEIEGVNDVVAGYMGGDEPNPSYEDVASGETGHVETVQVIYDPEIVSYEDLLQIYWRQIDPTDNEGQFVDRGEQYRPVIFYHNQDQKKLAEESKVELNQSGRFEDPVVTEITEADTFYRAEDYHQNYYKENPVRYEFYRSNSGRDEFLDEHWPEERDYEMPEPEEENLAFWRQYEKQDKDSLKNGLSDMAFYVTQEDGTEPAYENEYWNHYEDGIYVDIVSGEPLFSSTHQFDSETGWPSFTQPILEETIVEENDWKLIVRRTEIRSKYADSHLGHVFKDGPEPTGLRYCINSAALEFIPKEEMEQKGYEEFLYLFEEE</sequence>
<dbReference type="NCBIfam" id="TIGR00401">
    <property type="entry name" value="msrA"/>
    <property type="match status" value="1"/>
</dbReference>
<comment type="function">
    <text evidence="8">Has an important function as a repair enzyme for proteins that have been inactivated by oxidation. Catalyzes the reversible oxidation-reduction of methionine sulfoxide in proteins to methionine.</text>
</comment>
<dbReference type="STRING" id="1601833.SAMN05518684_11277"/>
<evidence type="ECO:0000256" key="3">
    <source>
        <dbReference type="ARBA" id="ARBA00023002"/>
    </source>
</evidence>
<evidence type="ECO:0000256" key="8">
    <source>
        <dbReference type="HAMAP-Rule" id="MF_01401"/>
    </source>
</evidence>
<evidence type="ECO:0000256" key="6">
    <source>
        <dbReference type="ARBA" id="ARBA00048488"/>
    </source>
</evidence>
<feature type="active site" evidence="8">
    <location>
        <position position="55"/>
    </location>
</feature>
<evidence type="ECO:0000313" key="10">
    <source>
        <dbReference type="EMBL" id="SES24746.1"/>
    </source>
</evidence>
<dbReference type="SUPFAM" id="SSF55068">
    <property type="entry name" value="Peptide methionine sulfoxide reductase"/>
    <property type="match status" value="1"/>
</dbReference>
<comment type="catalytic activity">
    <reaction evidence="7 8">
        <text>[thioredoxin]-disulfide + L-methionine + H2O = L-methionine (S)-S-oxide + [thioredoxin]-dithiol</text>
        <dbReference type="Rhea" id="RHEA:19993"/>
        <dbReference type="Rhea" id="RHEA-COMP:10698"/>
        <dbReference type="Rhea" id="RHEA-COMP:10700"/>
        <dbReference type="ChEBI" id="CHEBI:15377"/>
        <dbReference type="ChEBI" id="CHEBI:29950"/>
        <dbReference type="ChEBI" id="CHEBI:50058"/>
        <dbReference type="ChEBI" id="CHEBI:57844"/>
        <dbReference type="ChEBI" id="CHEBI:58772"/>
        <dbReference type="EC" id="1.8.4.11"/>
    </reaction>
</comment>
<dbReference type="InterPro" id="IPR002579">
    <property type="entry name" value="Met_Sox_Rdtase_MsrB_dom"/>
</dbReference>
<keyword evidence="11" id="KW-1185">Reference proteome</keyword>
<dbReference type="NCBIfam" id="TIGR00357">
    <property type="entry name" value="peptide-methionine (R)-S-oxide reductase MsrB"/>
    <property type="match status" value="1"/>
</dbReference>
<dbReference type="Gene3D" id="2.170.150.20">
    <property type="entry name" value="Peptide methionine sulfoxide reductase"/>
    <property type="match status" value="1"/>
</dbReference>
<evidence type="ECO:0000256" key="1">
    <source>
        <dbReference type="ARBA" id="ARBA00005591"/>
    </source>
</evidence>
<dbReference type="HAMAP" id="MF_01401">
    <property type="entry name" value="MsrA"/>
    <property type="match status" value="1"/>
</dbReference>
<proteinExistence type="inferred from homology"/>
<dbReference type="FunFam" id="3.30.1060.10:FF:000003">
    <property type="entry name" value="Peptide methionine sulfoxide reductase MsrA"/>
    <property type="match status" value="1"/>
</dbReference>
<evidence type="ECO:0000256" key="5">
    <source>
        <dbReference type="ARBA" id="ARBA00047806"/>
    </source>
</evidence>
<dbReference type="SUPFAM" id="SSF51316">
    <property type="entry name" value="Mss4-like"/>
    <property type="match status" value="1"/>
</dbReference>
<dbReference type="FunFam" id="2.170.150.20:FF:000003">
    <property type="entry name" value="Peptide methionine sulfoxide reductase MsrB"/>
    <property type="match status" value="1"/>
</dbReference>
<dbReference type="GO" id="GO:0033743">
    <property type="term" value="F:peptide-methionine (R)-S-oxide reductase activity"/>
    <property type="evidence" value="ECO:0007669"/>
    <property type="project" value="UniProtKB-EC"/>
</dbReference>
<dbReference type="Gene3D" id="3.30.1060.10">
    <property type="entry name" value="Peptide methionine sulphoxide reductase MsrA"/>
    <property type="match status" value="1"/>
</dbReference>
<evidence type="ECO:0000259" key="9">
    <source>
        <dbReference type="PROSITE" id="PS51790"/>
    </source>
</evidence>
<evidence type="ECO:0000256" key="7">
    <source>
        <dbReference type="ARBA" id="ARBA00048782"/>
    </source>
</evidence>
<comment type="similarity">
    <text evidence="2">Belongs to the MsrB Met sulfoxide reductase family.</text>
</comment>
<dbReference type="PANTHER" id="PTHR43774:SF1">
    <property type="entry name" value="PEPTIDE METHIONINE SULFOXIDE REDUCTASE MSRA 2"/>
    <property type="match status" value="1"/>
</dbReference>
<reference evidence="11" key="1">
    <citation type="submission" date="2016-10" db="EMBL/GenBank/DDBJ databases">
        <authorList>
            <person name="Varghese N."/>
            <person name="Submissions S."/>
        </authorList>
    </citation>
    <scope>NUCLEOTIDE SEQUENCE [LARGE SCALE GENOMIC DNA]</scope>
    <source>
        <strain evidence="11">S9</strain>
    </source>
</reference>
<dbReference type="GO" id="GO:0008113">
    <property type="term" value="F:peptide-methionine (S)-S-oxide reductase activity"/>
    <property type="evidence" value="ECO:0007669"/>
    <property type="project" value="UniProtKB-UniRule"/>
</dbReference>
<dbReference type="PROSITE" id="PS51790">
    <property type="entry name" value="MSRB"/>
    <property type="match status" value="1"/>
</dbReference>
<dbReference type="Pfam" id="PF01641">
    <property type="entry name" value="SelR"/>
    <property type="match status" value="1"/>
</dbReference>
<dbReference type="InterPro" id="IPR011057">
    <property type="entry name" value="Mss4-like_sf"/>
</dbReference>
<name>A0A1H9VSQ3_9BACI</name>
<dbReference type="EMBL" id="FOGT01000012">
    <property type="protein sequence ID" value="SES24746.1"/>
    <property type="molecule type" value="Genomic_DNA"/>
</dbReference>
<comment type="catalytic activity">
    <reaction evidence="5 8">
        <text>L-methionyl-[protein] + [thioredoxin]-disulfide + H2O = L-methionyl-(S)-S-oxide-[protein] + [thioredoxin]-dithiol</text>
        <dbReference type="Rhea" id="RHEA:14217"/>
        <dbReference type="Rhea" id="RHEA-COMP:10698"/>
        <dbReference type="Rhea" id="RHEA-COMP:10700"/>
        <dbReference type="Rhea" id="RHEA-COMP:12313"/>
        <dbReference type="Rhea" id="RHEA-COMP:12315"/>
        <dbReference type="ChEBI" id="CHEBI:15377"/>
        <dbReference type="ChEBI" id="CHEBI:16044"/>
        <dbReference type="ChEBI" id="CHEBI:29950"/>
        <dbReference type="ChEBI" id="CHEBI:44120"/>
        <dbReference type="ChEBI" id="CHEBI:50058"/>
        <dbReference type="EC" id="1.8.4.11"/>
    </reaction>
</comment>
<protein>
    <recommendedName>
        <fullName evidence="8">Peptide methionine sulfoxide reductase MsrA</fullName>
        <shortName evidence="8">Protein-methionine-S-oxide reductase</shortName>
        <ecNumber evidence="8">1.8.4.11</ecNumber>
    </recommendedName>
    <alternativeName>
        <fullName evidence="8">Peptide-methionine (S)-S-oxide reductase</fullName>
        <shortName evidence="8">Peptide Met(O) reductase</shortName>
    </alternativeName>
</protein>
<dbReference type="EC" id="1.8.4.11" evidence="8"/>
<dbReference type="OrthoDB" id="4174719at2"/>
<dbReference type="AlphaFoldDB" id="A0A1H9VSQ3"/>